<protein>
    <submittedName>
        <fullName evidence="1">Uncharacterized protein</fullName>
    </submittedName>
</protein>
<gene>
    <name evidence="1" type="ORF">IFM53868_09334</name>
</gene>
<accession>A0ABQ1BC12</accession>
<comment type="caution">
    <text evidence="1">The sequence shown here is derived from an EMBL/GenBank/DDBJ whole genome shotgun (WGS) entry which is preliminary data.</text>
</comment>
<keyword evidence="2" id="KW-1185">Reference proteome</keyword>
<evidence type="ECO:0000313" key="1">
    <source>
        <dbReference type="EMBL" id="GFF97711.1"/>
    </source>
</evidence>
<sequence>MDSMAKTIKAQLIQSAYCRAHWIITFSESGECINADLTGNTLHYTCDHFHGILDTIEFRIKDRYPPIDEQEGYMWLPDHLMQQHKFCRCVEWVSGVIWRYAELGCLEKISTDGIPADVIPDKLLERQSNALIGFGMRRLQIKADTVQGPSRGE</sequence>
<reference evidence="1 2" key="1">
    <citation type="submission" date="2020-01" db="EMBL/GenBank/DDBJ databases">
        <title>Draft genome sequence of Aspergillus udagawae IFM 53868.</title>
        <authorList>
            <person name="Takahashi H."/>
            <person name="Yaguchi T."/>
        </authorList>
    </citation>
    <scope>NUCLEOTIDE SEQUENCE [LARGE SCALE GENOMIC DNA]</scope>
    <source>
        <strain evidence="1 2">IFM 53868</strain>
    </source>
</reference>
<name>A0ABQ1BC12_9EURO</name>
<dbReference type="EMBL" id="BLKG01000161">
    <property type="protein sequence ID" value="GFF97711.1"/>
    <property type="molecule type" value="Genomic_DNA"/>
</dbReference>
<dbReference type="Proteomes" id="UP000465266">
    <property type="component" value="Unassembled WGS sequence"/>
</dbReference>
<evidence type="ECO:0000313" key="2">
    <source>
        <dbReference type="Proteomes" id="UP000465266"/>
    </source>
</evidence>
<organism evidence="1 2">
    <name type="scientific">Aspergillus udagawae</name>
    <dbReference type="NCBI Taxonomy" id="91492"/>
    <lineage>
        <taxon>Eukaryota</taxon>
        <taxon>Fungi</taxon>
        <taxon>Dikarya</taxon>
        <taxon>Ascomycota</taxon>
        <taxon>Pezizomycotina</taxon>
        <taxon>Eurotiomycetes</taxon>
        <taxon>Eurotiomycetidae</taxon>
        <taxon>Eurotiales</taxon>
        <taxon>Aspergillaceae</taxon>
        <taxon>Aspergillus</taxon>
        <taxon>Aspergillus subgen. Fumigati</taxon>
    </lineage>
</organism>
<proteinExistence type="predicted"/>